<dbReference type="SUPFAM" id="SSF57850">
    <property type="entry name" value="RING/U-box"/>
    <property type="match status" value="2"/>
</dbReference>
<sequence>MIRVDDNSDEEKSLICPVCSTHWCRRCSSEPHWPMKCDEYRQWSDKWEQQYFVDKFCMQPDEELLRISCWCDLHHIVPSGRAHNFTCPNRKCRRRYDKTGLMAHIWQYGARYRKIHNKLGKPKDGYPVTVETIPRVKLIAKEYASTCTDARNLRFDARKRRDFEKMAVSANEPELIDLRRTALVLVENCTAFMYLHRSEPHIGECKSAISHLFQQITKTQLELERQSTNLNKEVEELKNSIEKVMSTFLQCACSTRREESLDISQIKSPALSVTSLTSNSSLFEVIDINANILGGVEFHEAVALLEQECLTLKWVDPVRVRIDASYHVKPVPDEPVRQPLLVLFFELCENGKVLRVRINTNIQHKAPMDSEALIFMVKCQKDFLPLFNVILDFVRYIRARNRLVPHDDTTRLNSIVDIVRFLHDRDLTIPPISLEETRFTKAPANFKDNVNSRALAVEKKRVQRCDEYEMQDWLTDVYDTGASVSPEMRKSFSSTCCRCMLRMKDMFEAPNGMICRECAAGDVIRQVAYNKFAVDMPASYQYLRRNEMVFSKCPSCALNVMIRNDDNADVGKSLICPDCSAHWCRLCSSEPHWPMNCDEYRKWNEKWDKQCRLPSGTAHNTLCSRCRCRFDKTGAMCYDYINSPFVPIARKMHRAEGRPKQGYKVTVDTVPRVKLIAKEFAITCTVARNQRFASEERRRFEKLALSAGRLELVDLRKTTLFLVENCTAWMYIHRAETHLQKCKSVVSQLLQHFNRIQLELERQSLTLNKQIDWLKSAIENVISIFSERLRSTTEEE</sequence>
<dbReference type="PANTHER" id="PTHR31063:SF3">
    <property type="entry name" value="ENHANCER OF POLYCOMB-LIKE PROTEIN"/>
    <property type="match status" value="1"/>
</dbReference>
<keyword evidence="1" id="KW-0175">Coiled coil</keyword>
<name>A0A158R3F1_NIPBR</name>
<dbReference type="PANTHER" id="PTHR31063">
    <property type="entry name" value="PROTEIN CBG08668"/>
    <property type="match status" value="1"/>
</dbReference>
<feature type="coiled-coil region" evidence="1">
    <location>
        <begin position="220"/>
        <end position="247"/>
    </location>
</feature>
<evidence type="ECO:0000256" key="1">
    <source>
        <dbReference type="SAM" id="Coils"/>
    </source>
</evidence>
<evidence type="ECO:0000313" key="4">
    <source>
        <dbReference type="WBParaSite" id="NBR_0001816501-mRNA-1"/>
    </source>
</evidence>
<dbReference type="CDD" id="cd20335">
    <property type="entry name" value="BRcat_RBR"/>
    <property type="match status" value="2"/>
</dbReference>
<dbReference type="EMBL" id="UYSL01023216">
    <property type="protein sequence ID" value="VDL81887.1"/>
    <property type="molecule type" value="Genomic_DNA"/>
</dbReference>
<reference evidence="4" key="1">
    <citation type="submission" date="2016-04" db="UniProtKB">
        <authorList>
            <consortium name="WormBaseParasite"/>
        </authorList>
    </citation>
    <scope>IDENTIFICATION</scope>
</reference>
<gene>
    <name evidence="2" type="ORF">NBR_LOCUS18166</name>
</gene>
<keyword evidence="3" id="KW-1185">Reference proteome</keyword>
<dbReference type="WBParaSite" id="NBR_0001816501-mRNA-1">
    <property type="protein sequence ID" value="NBR_0001816501-mRNA-1"/>
    <property type="gene ID" value="NBR_0001816501"/>
</dbReference>
<dbReference type="Proteomes" id="UP000271162">
    <property type="component" value="Unassembled WGS sequence"/>
</dbReference>
<evidence type="ECO:0000313" key="3">
    <source>
        <dbReference type="Proteomes" id="UP000271162"/>
    </source>
</evidence>
<accession>A0A158R3F1</accession>
<protein>
    <submittedName>
        <fullName evidence="4">RBR-type E3 ubiquitin transferase</fullName>
    </submittedName>
</protein>
<reference evidence="2 3" key="2">
    <citation type="submission" date="2018-11" db="EMBL/GenBank/DDBJ databases">
        <authorList>
            <consortium name="Pathogen Informatics"/>
        </authorList>
    </citation>
    <scope>NUCLEOTIDE SEQUENCE [LARGE SCALE GENOMIC DNA]</scope>
</reference>
<proteinExistence type="predicted"/>
<dbReference type="AlphaFoldDB" id="A0A158R3F1"/>
<organism evidence="4">
    <name type="scientific">Nippostrongylus brasiliensis</name>
    <name type="common">Rat hookworm</name>
    <dbReference type="NCBI Taxonomy" id="27835"/>
    <lineage>
        <taxon>Eukaryota</taxon>
        <taxon>Metazoa</taxon>
        <taxon>Ecdysozoa</taxon>
        <taxon>Nematoda</taxon>
        <taxon>Chromadorea</taxon>
        <taxon>Rhabditida</taxon>
        <taxon>Rhabditina</taxon>
        <taxon>Rhabditomorpha</taxon>
        <taxon>Strongyloidea</taxon>
        <taxon>Heligmosomidae</taxon>
        <taxon>Nippostrongylus</taxon>
    </lineage>
</organism>
<evidence type="ECO:0000313" key="2">
    <source>
        <dbReference type="EMBL" id="VDL81887.1"/>
    </source>
</evidence>